<sequence>MHGQLLMLGVPGTELTPEDATLYKAIQPGGFVLFGRNVSSPEQVRKLTDDLRELCDIPPIISIDQEGGRVSRTREIGTEPPSAQQLRDKNDPGLIAQHGQLTAHLLRLLGFNMDLCPVLDISYDDDADNAMQGRCYGSDPQQVITNAGIFNRNLRHCRVLSSGKHFPSCGLADADPHHELPWIEKSMDDMLKSDLLPYTALMPELDSIMSCHAHFTAIDPDTPGLPGSLSHNLLSKRLRLQLGYDGVIMTDDLDMGAIVNTYGRGPDVQMAIEAGNDMAMICHQTDTADIALQHLKKLPSYKVDDALKRIEKMKKRLYSPLTFSMDMWEKIDADILELRIQVLGREKAMITTDYSGEKRSPVEGY</sequence>
<comment type="similarity">
    <text evidence="2">Belongs to the glycosyl hydrolase 3 family.</text>
</comment>
<feature type="compositionally biased region" description="Basic and acidic residues" evidence="6">
    <location>
        <begin position="68"/>
        <end position="77"/>
    </location>
</feature>
<dbReference type="EC" id="3.2.1.52" evidence="3"/>
<organism evidence="8 9">
    <name type="scientific">Oceaniferula marina</name>
    <dbReference type="NCBI Taxonomy" id="2748318"/>
    <lineage>
        <taxon>Bacteria</taxon>
        <taxon>Pseudomonadati</taxon>
        <taxon>Verrucomicrobiota</taxon>
        <taxon>Verrucomicrobiia</taxon>
        <taxon>Verrucomicrobiales</taxon>
        <taxon>Verrucomicrobiaceae</taxon>
        <taxon>Oceaniferula</taxon>
    </lineage>
</organism>
<evidence type="ECO:0000256" key="5">
    <source>
        <dbReference type="ARBA" id="ARBA00023295"/>
    </source>
</evidence>
<evidence type="ECO:0000256" key="3">
    <source>
        <dbReference type="ARBA" id="ARBA00012663"/>
    </source>
</evidence>
<reference evidence="8 9" key="1">
    <citation type="submission" date="2020-07" db="EMBL/GenBank/DDBJ databases">
        <title>Roseicoccus Jingziensis gen. nov., sp. nov., isolated from coastal seawater.</title>
        <authorList>
            <person name="Feng X."/>
        </authorList>
    </citation>
    <scope>NUCLEOTIDE SEQUENCE [LARGE SCALE GENOMIC DNA]</scope>
    <source>
        <strain evidence="8 9">N1E253</strain>
    </source>
</reference>
<comment type="caution">
    <text evidence="8">The sequence shown here is derived from an EMBL/GenBank/DDBJ whole genome shotgun (WGS) entry which is preliminary data.</text>
</comment>
<keyword evidence="9" id="KW-1185">Reference proteome</keyword>
<dbReference type="RefSeq" id="WP_178931258.1">
    <property type="nucleotide sequence ID" value="NZ_JACBAZ010000001.1"/>
</dbReference>
<dbReference type="AlphaFoldDB" id="A0A851GAG2"/>
<comment type="catalytic activity">
    <reaction evidence="1">
        <text>Hydrolysis of terminal non-reducing N-acetyl-D-hexosamine residues in N-acetyl-beta-D-hexosaminides.</text>
        <dbReference type="EC" id="3.2.1.52"/>
    </reaction>
</comment>
<name>A0A851GAG2_9BACT</name>
<protein>
    <recommendedName>
        <fullName evidence="3">beta-N-acetylhexosaminidase</fullName>
        <ecNumber evidence="3">3.2.1.52</ecNumber>
    </recommendedName>
</protein>
<feature type="domain" description="Glycoside hydrolase family 3 N-terminal" evidence="7">
    <location>
        <begin position="4"/>
        <end position="311"/>
    </location>
</feature>
<dbReference type="PANTHER" id="PTHR30480:SF13">
    <property type="entry name" value="BETA-HEXOSAMINIDASE"/>
    <property type="match status" value="1"/>
</dbReference>
<dbReference type="InterPro" id="IPR036962">
    <property type="entry name" value="Glyco_hydro_3_N_sf"/>
</dbReference>
<dbReference type="EMBL" id="JACBAZ010000001">
    <property type="protein sequence ID" value="NWK54748.1"/>
    <property type="molecule type" value="Genomic_DNA"/>
</dbReference>
<dbReference type="GO" id="GO:0005975">
    <property type="term" value="P:carbohydrate metabolic process"/>
    <property type="evidence" value="ECO:0007669"/>
    <property type="project" value="InterPro"/>
</dbReference>
<keyword evidence="4 8" id="KW-0378">Hydrolase</keyword>
<dbReference type="NCBIfam" id="NF003740">
    <property type="entry name" value="PRK05337.1"/>
    <property type="match status" value="1"/>
</dbReference>
<feature type="region of interest" description="Disordered" evidence="6">
    <location>
        <begin position="68"/>
        <end position="90"/>
    </location>
</feature>
<proteinExistence type="inferred from homology"/>
<keyword evidence="5 8" id="KW-0326">Glycosidase</keyword>
<evidence type="ECO:0000256" key="6">
    <source>
        <dbReference type="SAM" id="MobiDB-lite"/>
    </source>
</evidence>
<dbReference type="InterPro" id="IPR050226">
    <property type="entry name" value="NagZ_Beta-hexosaminidase"/>
</dbReference>
<gene>
    <name evidence="8" type="primary">nagZ</name>
    <name evidence="8" type="ORF">HW115_03950</name>
</gene>
<evidence type="ECO:0000256" key="2">
    <source>
        <dbReference type="ARBA" id="ARBA00005336"/>
    </source>
</evidence>
<dbReference type="GO" id="GO:0009254">
    <property type="term" value="P:peptidoglycan turnover"/>
    <property type="evidence" value="ECO:0007669"/>
    <property type="project" value="TreeGrafter"/>
</dbReference>
<dbReference type="GO" id="GO:0004563">
    <property type="term" value="F:beta-N-acetylhexosaminidase activity"/>
    <property type="evidence" value="ECO:0007669"/>
    <property type="project" value="UniProtKB-EC"/>
</dbReference>
<dbReference type="PANTHER" id="PTHR30480">
    <property type="entry name" value="BETA-HEXOSAMINIDASE-RELATED"/>
    <property type="match status" value="1"/>
</dbReference>
<evidence type="ECO:0000313" key="8">
    <source>
        <dbReference type="EMBL" id="NWK54748.1"/>
    </source>
</evidence>
<accession>A0A851GAG2</accession>
<dbReference type="InterPro" id="IPR017853">
    <property type="entry name" value="GH"/>
</dbReference>
<dbReference type="InterPro" id="IPR001764">
    <property type="entry name" value="Glyco_hydro_3_N"/>
</dbReference>
<dbReference type="Gene3D" id="3.20.20.300">
    <property type="entry name" value="Glycoside hydrolase, family 3, N-terminal domain"/>
    <property type="match status" value="1"/>
</dbReference>
<evidence type="ECO:0000256" key="4">
    <source>
        <dbReference type="ARBA" id="ARBA00022801"/>
    </source>
</evidence>
<dbReference type="SUPFAM" id="SSF51445">
    <property type="entry name" value="(Trans)glycosidases"/>
    <property type="match status" value="1"/>
</dbReference>
<evidence type="ECO:0000259" key="7">
    <source>
        <dbReference type="Pfam" id="PF00933"/>
    </source>
</evidence>
<evidence type="ECO:0000313" key="9">
    <source>
        <dbReference type="Proteomes" id="UP000557872"/>
    </source>
</evidence>
<evidence type="ECO:0000256" key="1">
    <source>
        <dbReference type="ARBA" id="ARBA00001231"/>
    </source>
</evidence>
<dbReference type="Proteomes" id="UP000557872">
    <property type="component" value="Unassembled WGS sequence"/>
</dbReference>
<dbReference type="Pfam" id="PF00933">
    <property type="entry name" value="Glyco_hydro_3"/>
    <property type="match status" value="1"/>
</dbReference>